<evidence type="ECO:0000259" key="2">
    <source>
        <dbReference type="Pfam" id="PF00501"/>
    </source>
</evidence>
<keyword evidence="4" id="KW-1185">Reference proteome</keyword>
<dbReference type="InterPro" id="IPR000873">
    <property type="entry name" value="AMP-dep_synth/lig_dom"/>
</dbReference>
<dbReference type="PANTHER" id="PTHR22754:SF32">
    <property type="entry name" value="DISCO-INTERACTING PROTEIN 2"/>
    <property type="match status" value="1"/>
</dbReference>
<dbReference type="PROSITE" id="PS00455">
    <property type="entry name" value="AMP_BINDING"/>
    <property type="match status" value="1"/>
</dbReference>
<dbReference type="InterPro" id="IPR042099">
    <property type="entry name" value="ANL_N_sf"/>
</dbReference>
<dbReference type="Pfam" id="PF00501">
    <property type="entry name" value="AMP-binding"/>
    <property type="match status" value="1"/>
</dbReference>
<feature type="domain" description="AMP-dependent synthetase/ligase" evidence="2">
    <location>
        <begin position="23"/>
        <end position="398"/>
    </location>
</feature>
<protein>
    <recommendedName>
        <fullName evidence="2">AMP-dependent synthetase/ligase domain-containing protein</fullName>
    </recommendedName>
</protein>
<dbReference type="Gene3D" id="3.40.50.12780">
    <property type="entry name" value="N-terminal domain of ligase-like"/>
    <property type="match status" value="1"/>
</dbReference>
<accession>A0ABN2N633</accession>
<proteinExistence type="inferred from homology"/>
<dbReference type="EMBL" id="BAAAQK010000012">
    <property type="protein sequence ID" value="GAA1854391.1"/>
    <property type="molecule type" value="Genomic_DNA"/>
</dbReference>
<evidence type="ECO:0000313" key="3">
    <source>
        <dbReference type="EMBL" id="GAA1854391.1"/>
    </source>
</evidence>
<evidence type="ECO:0000313" key="4">
    <source>
        <dbReference type="Proteomes" id="UP001500449"/>
    </source>
</evidence>
<dbReference type="InterPro" id="IPR045851">
    <property type="entry name" value="AMP-bd_C_sf"/>
</dbReference>
<evidence type="ECO:0000256" key="1">
    <source>
        <dbReference type="ARBA" id="ARBA00006432"/>
    </source>
</evidence>
<comment type="similarity">
    <text evidence="1">Belongs to the ATP-dependent AMP-binding enzyme family.</text>
</comment>
<dbReference type="RefSeq" id="WP_344418506.1">
    <property type="nucleotide sequence ID" value="NZ_BAAAQK010000012.1"/>
</dbReference>
<gene>
    <name evidence="3" type="ORF">GCM10009836_38070</name>
</gene>
<reference evidence="3 4" key="1">
    <citation type="journal article" date="2019" name="Int. J. Syst. Evol. Microbiol.">
        <title>The Global Catalogue of Microorganisms (GCM) 10K type strain sequencing project: providing services to taxonomists for standard genome sequencing and annotation.</title>
        <authorList>
            <consortium name="The Broad Institute Genomics Platform"/>
            <consortium name="The Broad Institute Genome Sequencing Center for Infectious Disease"/>
            <person name="Wu L."/>
            <person name="Ma J."/>
        </authorList>
    </citation>
    <scope>NUCLEOTIDE SEQUENCE [LARGE SCALE GENOMIC DNA]</scope>
    <source>
        <strain evidence="3 4">JCM 16009</strain>
    </source>
</reference>
<organism evidence="3 4">
    <name type="scientific">Pseudonocardia ailaonensis</name>
    <dbReference type="NCBI Taxonomy" id="367279"/>
    <lineage>
        <taxon>Bacteria</taxon>
        <taxon>Bacillati</taxon>
        <taxon>Actinomycetota</taxon>
        <taxon>Actinomycetes</taxon>
        <taxon>Pseudonocardiales</taxon>
        <taxon>Pseudonocardiaceae</taxon>
        <taxon>Pseudonocardia</taxon>
    </lineage>
</organism>
<dbReference type="Proteomes" id="UP001500449">
    <property type="component" value="Unassembled WGS sequence"/>
</dbReference>
<dbReference type="InterPro" id="IPR020845">
    <property type="entry name" value="AMP-binding_CS"/>
</dbReference>
<comment type="caution">
    <text evidence="3">The sequence shown here is derived from an EMBL/GenBank/DDBJ whole genome shotgun (WGS) entry which is preliminary data.</text>
</comment>
<dbReference type="Gene3D" id="3.30.300.30">
    <property type="match status" value="1"/>
</dbReference>
<dbReference type="PANTHER" id="PTHR22754">
    <property type="entry name" value="DISCO-INTERACTING PROTEIN 2 DIP2 -RELATED"/>
    <property type="match status" value="1"/>
</dbReference>
<dbReference type="SUPFAM" id="SSF56801">
    <property type="entry name" value="Acetyl-CoA synthetase-like"/>
    <property type="match status" value="1"/>
</dbReference>
<sequence>MSARPSVPRAAPRGEPTLHERLDAVAAEHPDQLIRFHSERTELTYAELVASSKRAAARLDAGPGEAVGILAPNGPEFLQTVFAASRIGAAACPLPLPAGLRDLVEYGERTARIVAAAEMRSLVLSTRLRRMLGQRAEAFGAKEILDSTELVAPGRETAPVAVDPELPAILQFTSGSTSAPKGVLLTHDNVLACAESITEAIALGPADAHASWLPLFHDMGLFGTLTGIFTGIPVNLWNPTAFVKDPGRWLAEFAQTRATITTMPNFAFDALLDADPAGLDLSAWRVCFNGAEIIRPESVRAFASRFAGAGFRAEAMTPGYGMAEATLVATLPPLGRTPVVEAVDRHELARGRAVKGDKEIVGLGRAVPGMEIRIAGGSPDGSVGEVELRGAAVTSGYLDDPVRPADDGIFTADGWLRTGDLGYLRAGELFFAGRAKEMITVRGVNTYPSDVEAEVSQVSGVRRGRCVAYAVLEPHEHVAVVAETALPEAEHDALRRAIAARVRRALGLATGSSLTVHLTAPDSLPRTTSGKLRRLATAALLERSA</sequence>
<name>A0ABN2N633_9PSEU</name>